<evidence type="ECO:0000256" key="1">
    <source>
        <dbReference type="SAM" id="Phobius"/>
    </source>
</evidence>
<accession>A0ABS6S223</accession>
<organism evidence="2 3">
    <name type="scientific">Candidatus Magnetobacterium casense</name>
    <dbReference type="NCBI Taxonomy" id="1455061"/>
    <lineage>
        <taxon>Bacteria</taxon>
        <taxon>Pseudomonadati</taxon>
        <taxon>Nitrospirota</taxon>
        <taxon>Thermodesulfovibrionia</taxon>
        <taxon>Thermodesulfovibrionales</taxon>
        <taxon>Candidatus Magnetobacteriaceae</taxon>
        <taxon>Candidatus Magnetobacterium</taxon>
    </lineage>
</organism>
<keyword evidence="1" id="KW-0812">Transmembrane</keyword>
<keyword evidence="1" id="KW-0472">Membrane</keyword>
<dbReference type="Proteomes" id="UP001196980">
    <property type="component" value="Unassembled WGS sequence"/>
</dbReference>
<gene>
    <name evidence="2" type="ORF">HWQ67_14955</name>
</gene>
<name>A0ABS6S223_9BACT</name>
<reference evidence="2 3" key="1">
    <citation type="journal article" date="2020" name="J Geophys Res Biogeosci">
        <title>Magnetotaxis as an Adaptation to Enable Bacterial Shuttling of Microbial Sulfur and Sulfur Cycling Across Aquatic Oxic#Anoxic Interfaces.</title>
        <authorList>
            <person name="Li J."/>
            <person name="Liu P."/>
            <person name="Wang J."/>
            <person name="Roberts A.P."/>
            <person name="Pan Y."/>
        </authorList>
    </citation>
    <scope>NUCLEOTIDE SEQUENCE [LARGE SCALE GENOMIC DNA]</scope>
    <source>
        <strain evidence="2 3">MYR-1_YQ</strain>
    </source>
</reference>
<sequence>MAKHQSHSLLKHLAFASGVALSFIVSVIVGLVLGMGLDKLFGSSPYLTIAFFFLGVISGFIEVFRVARRQLERDE</sequence>
<proteinExistence type="predicted"/>
<comment type="caution">
    <text evidence="2">The sequence shown here is derived from an EMBL/GenBank/DDBJ whole genome shotgun (WGS) entry which is preliminary data.</text>
</comment>
<dbReference type="RefSeq" id="WP_218253496.1">
    <property type="nucleotide sequence ID" value="NZ_JABXWD010000370.1"/>
</dbReference>
<keyword evidence="3" id="KW-1185">Reference proteome</keyword>
<protein>
    <submittedName>
        <fullName evidence="2">AtpZ/AtpI family protein</fullName>
    </submittedName>
</protein>
<dbReference type="EMBL" id="JABXWD010000370">
    <property type="protein sequence ID" value="MBV6342884.1"/>
    <property type="molecule type" value="Genomic_DNA"/>
</dbReference>
<feature type="transmembrane region" description="Helical" evidence="1">
    <location>
        <begin position="12"/>
        <end position="34"/>
    </location>
</feature>
<evidence type="ECO:0000313" key="3">
    <source>
        <dbReference type="Proteomes" id="UP001196980"/>
    </source>
</evidence>
<evidence type="ECO:0000313" key="2">
    <source>
        <dbReference type="EMBL" id="MBV6342884.1"/>
    </source>
</evidence>
<dbReference type="InterPro" id="IPR032820">
    <property type="entry name" value="ATPase_put"/>
</dbReference>
<feature type="transmembrane region" description="Helical" evidence="1">
    <location>
        <begin position="46"/>
        <end position="67"/>
    </location>
</feature>
<keyword evidence="1" id="KW-1133">Transmembrane helix</keyword>
<dbReference type="Pfam" id="PF09527">
    <property type="entry name" value="ATPase_gene1"/>
    <property type="match status" value="1"/>
</dbReference>